<comment type="caution">
    <text evidence="1">The sequence shown here is derived from an EMBL/GenBank/DDBJ whole genome shotgun (WGS) entry which is preliminary data.</text>
</comment>
<gene>
    <name evidence="1" type="ORF">Sradi_0871600</name>
</gene>
<reference evidence="1" key="1">
    <citation type="submission" date="2020-06" db="EMBL/GenBank/DDBJ databases">
        <authorList>
            <person name="Li T."/>
            <person name="Hu X."/>
            <person name="Zhang T."/>
            <person name="Song X."/>
            <person name="Zhang H."/>
            <person name="Dai N."/>
            <person name="Sheng W."/>
            <person name="Hou X."/>
            <person name="Wei L."/>
        </authorList>
    </citation>
    <scope>NUCLEOTIDE SEQUENCE</scope>
    <source>
        <strain evidence="1">G02</strain>
        <tissue evidence="1">Leaf</tissue>
    </source>
</reference>
<accession>A0AAW2V2F7</accession>
<dbReference type="EMBL" id="JACGWJ010000004">
    <property type="protein sequence ID" value="KAL0423368.1"/>
    <property type="molecule type" value="Genomic_DNA"/>
</dbReference>
<dbReference type="AlphaFoldDB" id="A0AAW2V2F7"/>
<sequence>MSVDGATWDVELIRVLFPQTEADNILAVPIHSPDNEDQLVWHCDARGQFTVRSACRLAMEIDSESAEASGDPPNWAFIWKKNSLKSAVVRWAIMPQCFTDYKRPFEKSNVGYHLAPVGGGVTLSRRDGGLVEVTACETGKGRL</sequence>
<organism evidence="1">
    <name type="scientific">Sesamum radiatum</name>
    <name type="common">Black benniseed</name>
    <dbReference type="NCBI Taxonomy" id="300843"/>
    <lineage>
        <taxon>Eukaryota</taxon>
        <taxon>Viridiplantae</taxon>
        <taxon>Streptophyta</taxon>
        <taxon>Embryophyta</taxon>
        <taxon>Tracheophyta</taxon>
        <taxon>Spermatophyta</taxon>
        <taxon>Magnoliopsida</taxon>
        <taxon>eudicotyledons</taxon>
        <taxon>Gunneridae</taxon>
        <taxon>Pentapetalae</taxon>
        <taxon>asterids</taxon>
        <taxon>lamiids</taxon>
        <taxon>Lamiales</taxon>
        <taxon>Pedaliaceae</taxon>
        <taxon>Sesamum</taxon>
    </lineage>
</organism>
<reference evidence="1" key="2">
    <citation type="journal article" date="2024" name="Plant">
        <title>Genomic evolution and insights into agronomic trait innovations of Sesamum species.</title>
        <authorList>
            <person name="Miao H."/>
            <person name="Wang L."/>
            <person name="Qu L."/>
            <person name="Liu H."/>
            <person name="Sun Y."/>
            <person name="Le M."/>
            <person name="Wang Q."/>
            <person name="Wei S."/>
            <person name="Zheng Y."/>
            <person name="Lin W."/>
            <person name="Duan Y."/>
            <person name="Cao H."/>
            <person name="Xiong S."/>
            <person name="Wang X."/>
            <person name="Wei L."/>
            <person name="Li C."/>
            <person name="Ma Q."/>
            <person name="Ju M."/>
            <person name="Zhao R."/>
            <person name="Li G."/>
            <person name="Mu C."/>
            <person name="Tian Q."/>
            <person name="Mei H."/>
            <person name="Zhang T."/>
            <person name="Gao T."/>
            <person name="Zhang H."/>
        </authorList>
    </citation>
    <scope>NUCLEOTIDE SEQUENCE</scope>
    <source>
        <strain evidence="1">G02</strain>
    </source>
</reference>
<name>A0AAW2V2F7_SESRA</name>
<protein>
    <submittedName>
        <fullName evidence="1">Uncharacterized protein</fullName>
    </submittedName>
</protein>
<proteinExistence type="predicted"/>
<evidence type="ECO:0000313" key="1">
    <source>
        <dbReference type="EMBL" id="KAL0423368.1"/>
    </source>
</evidence>